<sequence>MEGFLKWLRTYGVLGSAAATTVALLAANWVVAVTVAASIYVGLSSWAIDFVHRPDVRAATFVFLVLLWTYIGFTVLIDRRRARIVKSEQDYRYGLTFEGFQPIAGPDFDHDDSELRFGILVRNYSSGPIKYTLDDLDVRIGNRALPHLLKGVLFGFMARGAGRTSYSPAFKRSDFKQLVGQQLEGTAKFTIVYGHPERPPVRRLTISLSIILMIPESGPFGFGSSILEEIDVAIT</sequence>
<reference evidence="3" key="1">
    <citation type="submission" date="2016-10" db="EMBL/GenBank/DDBJ databases">
        <authorList>
            <person name="Varghese N."/>
            <person name="Submissions S."/>
        </authorList>
    </citation>
    <scope>NUCLEOTIDE SEQUENCE [LARGE SCALE GENOMIC DNA]</scope>
    <source>
        <strain evidence="3">GAS369</strain>
    </source>
</reference>
<feature type="transmembrane region" description="Helical" evidence="1">
    <location>
        <begin position="59"/>
        <end position="77"/>
    </location>
</feature>
<dbReference type="Proteomes" id="UP000243904">
    <property type="component" value="Chromosome I"/>
</dbReference>
<evidence type="ECO:0000256" key="1">
    <source>
        <dbReference type="SAM" id="Phobius"/>
    </source>
</evidence>
<name>A0A1H1PPP6_9BRAD</name>
<organism evidence="2 3">
    <name type="scientific">Bradyrhizobium canariense</name>
    <dbReference type="NCBI Taxonomy" id="255045"/>
    <lineage>
        <taxon>Bacteria</taxon>
        <taxon>Pseudomonadati</taxon>
        <taxon>Pseudomonadota</taxon>
        <taxon>Alphaproteobacteria</taxon>
        <taxon>Hyphomicrobiales</taxon>
        <taxon>Nitrobacteraceae</taxon>
        <taxon>Bradyrhizobium</taxon>
    </lineage>
</organism>
<keyword evidence="1" id="KW-0812">Transmembrane</keyword>
<feature type="transmembrane region" description="Helical" evidence="1">
    <location>
        <begin position="12"/>
        <end position="39"/>
    </location>
</feature>
<protein>
    <submittedName>
        <fullName evidence="2">Uncharacterized protein</fullName>
    </submittedName>
</protein>
<evidence type="ECO:0000313" key="3">
    <source>
        <dbReference type="Proteomes" id="UP000243904"/>
    </source>
</evidence>
<keyword evidence="1" id="KW-0472">Membrane</keyword>
<dbReference type="RefSeq" id="WP_100382071.1">
    <property type="nucleotide sequence ID" value="NZ_LT629750.1"/>
</dbReference>
<dbReference type="AlphaFoldDB" id="A0A1H1PPP6"/>
<proteinExistence type="predicted"/>
<evidence type="ECO:0000313" key="2">
    <source>
        <dbReference type="EMBL" id="SDS13118.1"/>
    </source>
</evidence>
<keyword evidence="1" id="KW-1133">Transmembrane helix</keyword>
<accession>A0A1H1PPP6</accession>
<gene>
    <name evidence="2" type="ORF">SAMN05444158_1103</name>
</gene>
<dbReference type="EMBL" id="LT629750">
    <property type="protein sequence ID" value="SDS13118.1"/>
    <property type="molecule type" value="Genomic_DNA"/>
</dbReference>
<keyword evidence="3" id="KW-1185">Reference proteome</keyword>